<gene>
    <name evidence="3" type="primary">ccoS</name>
    <name evidence="3" type="ORF">NOR51B_481</name>
</gene>
<protein>
    <submittedName>
        <fullName evidence="3">Cytochrome oxidase maturation protein, cbb3-type</fullName>
    </submittedName>
</protein>
<dbReference type="HOGENOM" id="CLU_176840_4_2_6"/>
<keyword evidence="2" id="KW-1133">Transmembrane helix</keyword>
<evidence type="ECO:0000313" key="4">
    <source>
        <dbReference type="Proteomes" id="UP000004699"/>
    </source>
</evidence>
<keyword evidence="2" id="KW-0812">Transmembrane</keyword>
<feature type="transmembrane region" description="Helical" evidence="2">
    <location>
        <begin position="6"/>
        <end position="26"/>
    </location>
</feature>
<evidence type="ECO:0000256" key="2">
    <source>
        <dbReference type="SAM" id="Phobius"/>
    </source>
</evidence>
<dbReference type="RefSeq" id="WP_009019292.1">
    <property type="nucleotide sequence ID" value="NZ_DS999411.1"/>
</dbReference>
<reference evidence="4" key="1">
    <citation type="journal article" date="2013" name="BMC Microbiol.">
        <title>Taxonomy and evolution of bacteriochlorophyll a-containing members of the OM60/NOR5 clade of marine gammaproteobacteria: description of Luminiphilus syltensis gen. nov., sp. nov., reclassification of Haliea rubra as Pseudohaliea rubra gen. nov., comb. nov., and emendation of Chromatocurvus halotolerans.</title>
        <authorList>
            <person name="Spring S."/>
            <person name="Riedel T."/>
            <person name="Sproer C."/>
            <person name="Yan S."/>
            <person name="Harder J."/>
            <person name="Fuchs B.M."/>
        </authorList>
    </citation>
    <scope>NUCLEOTIDE SEQUENCE [LARGE SCALE GENOMIC DNA]</scope>
    <source>
        <strain evidence="4">NOR51-B</strain>
    </source>
</reference>
<accession>B8KR13</accession>
<dbReference type="PANTHER" id="PTHR41532:SF1">
    <property type="entry name" value="FIXS PROTEIN"/>
    <property type="match status" value="1"/>
</dbReference>
<dbReference type="OrthoDB" id="9802763at2"/>
<dbReference type="PANTHER" id="PTHR41532">
    <property type="entry name" value="FIXS PROTEIN"/>
    <property type="match status" value="1"/>
</dbReference>
<sequence length="59" mass="6869">MESLYLLIPIALLFAVVVIWLLIWAVNNGQYDDLEKDGWRSLNDEMKPSDTQRNDDKSD</sequence>
<dbReference type="eggNOG" id="COG3197">
    <property type="taxonomic scope" value="Bacteria"/>
</dbReference>
<dbReference type="InterPro" id="IPR004714">
    <property type="entry name" value="Cyt_oxidase_maturation_cbb3"/>
</dbReference>
<dbReference type="STRING" id="565045.NOR51B_481"/>
<evidence type="ECO:0000313" key="3">
    <source>
        <dbReference type="EMBL" id="EED34544.1"/>
    </source>
</evidence>
<dbReference type="Proteomes" id="UP000004699">
    <property type="component" value="Unassembled WGS sequence"/>
</dbReference>
<feature type="region of interest" description="Disordered" evidence="1">
    <location>
        <begin position="40"/>
        <end position="59"/>
    </location>
</feature>
<dbReference type="NCBIfam" id="TIGR00847">
    <property type="entry name" value="ccoS"/>
    <property type="match status" value="1"/>
</dbReference>
<keyword evidence="4" id="KW-1185">Reference proteome</keyword>
<proteinExistence type="predicted"/>
<dbReference type="AlphaFoldDB" id="B8KR13"/>
<organism evidence="3 4">
    <name type="scientific">Luminiphilus syltensis NOR5-1B</name>
    <dbReference type="NCBI Taxonomy" id="565045"/>
    <lineage>
        <taxon>Bacteria</taxon>
        <taxon>Pseudomonadati</taxon>
        <taxon>Pseudomonadota</taxon>
        <taxon>Gammaproteobacteria</taxon>
        <taxon>Cellvibrionales</taxon>
        <taxon>Halieaceae</taxon>
        <taxon>Luminiphilus</taxon>
    </lineage>
</organism>
<evidence type="ECO:0000256" key="1">
    <source>
        <dbReference type="SAM" id="MobiDB-lite"/>
    </source>
</evidence>
<dbReference type="EMBL" id="DS999411">
    <property type="protein sequence ID" value="EED34544.1"/>
    <property type="molecule type" value="Genomic_DNA"/>
</dbReference>
<dbReference type="Pfam" id="PF03597">
    <property type="entry name" value="FixS"/>
    <property type="match status" value="1"/>
</dbReference>
<name>B8KR13_9GAMM</name>
<keyword evidence="2" id="KW-0472">Membrane</keyword>